<dbReference type="AlphaFoldDB" id="A0A518HYD0"/>
<name>A0A518HYD0_9BACT</name>
<keyword evidence="2" id="KW-0238">DNA-binding</keyword>
<dbReference type="Gene3D" id="1.10.150.130">
    <property type="match status" value="1"/>
</dbReference>
<protein>
    <submittedName>
        <fullName evidence="5">Site-specific tyrosine recombinase XerC</fullName>
    </submittedName>
</protein>
<dbReference type="PANTHER" id="PTHR30349:SF64">
    <property type="entry name" value="PROPHAGE INTEGRASE INTD-RELATED"/>
    <property type="match status" value="1"/>
</dbReference>
<feature type="domain" description="Tyr recombinase" evidence="4">
    <location>
        <begin position="179"/>
        <end position="409"/>
    </location>
</feature>
<dbReference type="KEGG" id="snep:Enr13x_56570"/>
<dbReference type="InterPro" id="IPR002104">
    <property type="entry name" value="Integrase_catalytic"/>
</dbReference>
<evidence type="ECO:0000256" key="1">
    <source>
        <dbReference type="ARBA" id="ARBA00008857"/>
    </source>
</evidence>
<comment type="similarity">
    <text evidence="1">Belongs to the 'phage' integrase family.</text>
</comment>
<dbReference type="InterPro" id="IPR010998">
    <property type="entry name" value="Integrase_recombinase_N"/>
</dbReference>
<dbReference type="OrthoDB" id="254233at2"/>
<dbReference type="RefSeq" id="WP_145390029.1">
    <property type="nucleotide sequence ID" value="NZ_CP037423.1"/>
</dbReference>
<dbReference type="EMBL" id="CP037423">
    <property type="protein sequence ID" value="QDV45777.1"/>
    <property type="molecule type" value="Genomic_DNA"/>
</dbReference>
<accession>A0A518HYD0</accession>
<reference evidence="5 6" key="1">
    <citation type="submission" date="2019-03" db="EMBL/GenBank/DDBJ databases">
        <title>Deep-cultivation of Planctomycetes and their phenomic and genomic characterization uncovers novel biology.</title>
        <authorList>
            <person name="Wiegand S."/>
            <person name="Jogler M."/>
            <person name="Boedeker C."/>
            <person name="Pinto D."/>
            <person name="Vollmers J."/>
            <person name="Rivas-Marin E."/>
            <person name="Kohn T."/>
            <person name="Peeters S.H."/>
            <person name="Heuer A."/>
            <person name="Rast P."/>
            <person name="Oberbeckmann S."/>
            <person name="Bunk B."/>
            <person name="Jeske O."/>
            <person name="Meyerdierks A."/>
            <person name="Storesund J.E."/>
            <person name="Kallscheuer N."/>
            <person name="Luecker S."/>
            <person name="Lage O.M."/>
            <person name="Pohl T."/>
            <person name="Merkel B.J."/>
            <person name="Hornburger P."/>
            <person name="Mueller R.-W."/>
            <person name="Bruemmer F."/>
            <person name="Labrenz M."/>
            <person name="Spormann A.M."/>
            <person name="Op den Camp H."/>
            <person name="Overmann J."/>
            <person name="Amann R."/>
            <person name="Jetten M.S.M."/>
            <person name="Mascher T."/>
            <person name="Medema M.H."/>
            <person name="Devos D.P."/>
            <person name="Kaster A.-K."/>
            <person name="Ovreas L."/>
            <person name="Rohde M."/>
            <person name="Galperin M.Y."/>
            <person name="Jogler C."/>
        </authorList>
    </citation>
    <scope>NUCLEOTIDE SEQUENCE [LARGE SCALE GENOMIC DNA]</scope>
    <source>
        <strain evidence="5 6">Enr13</strain>
    </source>
</reference>
<dbReference type="InterPro" id="IPR013762">
    <property type="entry name" value="Integrase-like_cat_sf"/>
</dbReference>
<dbReference type="GO" id="GO:0015074">
    <property type="term" value="P:DNA integration"/>
    <property type="evidence" value="ECO:0007669"/>
    <property type="project" value="InterPro"/>
</dbReference>
<keyword evidence="6" id="KW-1185">Reference proteome</keyword>
<dbReference type="PANTHER" id="PTHR30349">
    <property type="entry name" value="PHAGE INTEGRASE-RELATED"/>
    <property type="match status" value="1"/>
</dbReference>
<evidence type="ECO:0000256" key="2">
    <source>
        <dbReference type="ARBA" id="ARBA00023125"/>
    </source>
</evidence>
<dbReference type="InterPro" id="IPR011010">
    <property type="entry name" value="DNA_brk_join_enz"/>
</dbReference>
<evidence type="ECO:0000259" key="4">
    <source>
        <dbReference type="PROSITE" id="PS51898"/>
    </source>
</evidence>
<keyword evidence="3" id="KW-0233">DNA recombination</keyword>
<evidence type="ECO:0000313" key="6">
    <source>
        <dbReference type="Proteomes" id="UP000319004"/>
    </source>
</evidence>
<dbReference type="GO" id="GO:0006310">
    <property type="term" value="P:DNA recombination"/>
    <property type="evidence" value="ECO:0007669"/>
    <property type="project" value="UniProtKB-KW"/>
</dbReference>
<dbReference type="SUPFAM" id="SSF56349">
    <property type="entry name" value="DNA breaking-rejoining enzymes"/>
    <property type="match status" value="1"/>
</dbReference>
<organism evidence="5 6">
    <name type="scientific">Stieleria neptunia</name>
    <dbReference type="NCBI Taxonomy" id="2527979"/>
    <lineage>
        <taxon>Bacteria</taxon>
        <taxon>Pseudomonadati</taxon>
        <taxon>Planctomycetota</taxon>
        <taxon>Planctomycetia</taxon>
        <taxon>Pirellulales</taxon>
        <taxon>Pirellulaceae</taxon>
        <taxon>Stieleria</taxon>
    </lineage>
</organism>
<evidence type="ECO:0000313" key="5">
    <source>
        <dbReference type="EMBL" id="QDV45777.1"/>
    </source>
</evidence>
<gene>
    <name evidence="5" type="ORF">Enr13x_56570</name>
</gene>
<dbReference type="CDD" id="cd00397">
    <property type="entry name" value="DNA_BRE_C"/>
    <property type="match status" value="1"/>
</dbReference>
<evidence type="ECO:0000256" key="3">
    <source>
        <dbReference type="ARBA" id="ARBA00023172"/>
    </source>
</evidence>
<dbReference type="PROSITE" id="PS51898">
    <property type="entry name" value="TYR_RECOMBINASE"/>
    <property type="match status" value="1"/>
</dbReference>
<dbReference type="InterPro" id="IPR050090">
    <property type="entry name" value="Tyrosine_recombinase_XerCD"/>
</dbReference>
<proteinExistence type="inferred from homology"/>
<dbReference type="GO" id="GO:0003677">
    <property type="term" value="F:DNA binding"/>
    <property type="evidence" value="ECO:0007669"/>
    <property type="project" value="UniProtKB-KW"/>
</dbReference>
<dbReference type="Proteomes" id="UP000319004">
    <property type="component" value="Chromosome"/>
</dbReference>
<sequence>MPKLTTSHPKYRKHRASGQAVVTLDGRDFYLGPHGTRASRLEFDRLILEYLANDRSLPREDETSLTVAQVLNKYRKYAERYYKKNGTPTSESYAIKTIIRPIRQLYGTKPASEFGPLALKAIRESWIQAGHARGTINKNVQRIVRMFRWAASEELIPVAIPQALSTVEGLKRGRTEARETNPVLPIDLSTVETTMEHLCDVVRDMIRVQLLTGMRPAEVCSLRPIDIDRSGDVWEYRPEGHKTEHHGRDRTVYIGPEGQAILTPYLLRSENAHCFSPREAVKQQQGAQHAARVTPLHHGSRPGFCHAGLAGKKAKRPPGTRYTSDSYRRAIHRACDVAFPPGTPLDGDALKIWQSEHRWSPNRLRHTRGTEVRKQFGLEAAQVILGHSVANVTEIYAERDAEKARDVARKTG</sequence>
<dbReference type="Gene3D" id="1.10.443.10">
    <property type="entry name" value="Intergrase catalytic core"/>
    <property type="match status" value="1"/>
</dbReference>